<evidence type="ECO:0000313" key="3">
    <source>
        <dbReference type="Proteomes" id="UP000095751"/>
    </source>
</evidence>
<gene>
    <name evidence="2" type="ORF">FRACYDRAFT_239650</name>
</gene>
<dbReference type="PANTHER" id="PTHR47345:SF1">
    <property type="entry name" value="CUT9-INTERACTING PROTEIN SCN1"/>
    <property type="match status" value="1"/>
</dbReference>
<dbReference type="EMBL" id="KV784358">
    <property type="protein sequence ID" value="OEU17048.1"/>
    <property type="molecule type" value="Genomic_DNA"/>
</dbReference>
<protein>
    <submittedName>
        <fullName evidence="2">Metallo-dependent hydrolase</fullName>
    </submittedName>
</protein>
<proteinExistence type="predicted"/>
<dbReference type="GO" id="GO:0016788">
    <property type="term" value="F:hydrolase activity, acting on ester bonds"/>
    <property type="evidence" value="ECO:0007669"/>
    <property type="project" value="InterPro"/>
</dbReference>
<feature type="region of interest" description="Disordered" evidence="1">
    <location>
        <begin position="91"/>
        <end position="134"/>
    </location>
</feature>
<dbReference type="InterPro" id="IPR053044">
    <property type="entry name" value="Metallo-hydrolase/TatD-type"/>
</dbReference>
<dbReference type="KEGG" id="fcy:FRACYDRAFT_239650"/>
<evidence type="ECO:0000256" key="1">
    <source>
        <dbReference type="SAM" id="MobiDB-lite"/>
    </source>
</evidence>
<reference evidence="2 3" key="1">
    <citation type="submission" date="2016-09" db="EMBL/GenBank/DDBJ databases">
        <title>Extensive genetic diversity and differential bi-allelic expression allows diatom success in the polar Southern Ocean.</title>
        <authorList>
            <consortium name="DOE Joint Genome Institute"/>
            <person name="Mock T."/>
            <person name="Otillar R.P."/>
            <person name="Strauss J."/>
            <person name="Dupont C."/>
            <person name="Frickenhaus S."/>
            <person name="Maumus F."/>
            <person name="Mcmullan M."/>
            <person name="Sanges R."/>
            <person name="Schmutz J."/>
            <person name="Toseland A."/>
            <person name="Valas R."/>
            <person name="Veluchamy A."/>
            <person name="Ward B.J."/>
            <person name="Allen A."/>
            <person name="Barry K."/>
            <person name="Falciatore A."/>
            <person name="Ferrante M."/>
            <person name="Fortunato A.E."/>
            <person name="Gloeckner G."/>
            <person name="Gruber A."/>
            <person name="Hipkin R."/>
            <person name="Janech M."/>
            <person name="Kroth P."/>
            <person name="Leese F."/>
            <person name="Lindquist E."/>
            <person name="Lyon B.R."/>
            <person name="Martin J."/>
            <person name="Mayer C."/>
            <person name="Parker M."/>
            <person name="Quesneville H."/>
            <person name="Raymond J."/>
            <person name="Uhlig C."/>
            <person name="Valentin K.U."/>
            <person name="Worden A.Z."/>
            <person name="Armbrust E.V."/>
            <person name="Bowler C."/>
            <person name="Green B."/>
            <person name="Moulton V."/>
            <person name="Van Oosterhout C."/>
            <person name="Grigoriev I."/>
        </authorList>
    </citation>
    <scope>NUCLEOTIDE SEQUENCE [LARGE SCALE GENOMIC DNA]</scope>
    <source>
        <strain evidence="2 3">CCMP1102</strain>
    </source>
</reference>
<organism evidence="2 3">
    <name type="scientific">Fragilariopsis cylindrus CCMP1102</name>
    <dbReference type="NCBI Taxonomy" id="635003"/>
    <lineage>
        <taxon>Eukaryota</taxon>
        <taxon>Sar</taxon>
        <taxon>Stramenopiles</taxon>
        <taxon>Ochrophyta</taxon>
        <taxon>Bacillariophyta</taxon>
        <taxon>Bacillariophyceae</taxon>
        <taxon>Bacillariophycidae</taxon>
        <taxon>Bacillariales</taxon>
        <taxon>Bacillariaceae</taxon>
        <taxon>Fragilariopsis</taxon>
    </lineage>
</organism>
<dbReference type="InParanoid" id="A0A1E7FFV3"/>
<feature type="compositionally biased region" description="Low complexity" evidence="1">
    <location>
        <begin position="110"/>
        <end position="134"/>
    </location>
</feature>
<dbReference type="Pfam" id="PF01026">
    <property type="entry name" value="TatD_DNase"/>
    <property type="match status" value="1"/>
</dbReference>
<sequence length="297" mass="33403">MRNELNGCLCGMAIMSTHPRDFQPVLDLEKDMMNNADNDNGNGNNNVMRIIPCLGVHPWFLHELEHDDWEMVPSSSSSSSSSRCKSVAVRDHDCDNSNNHDGNINDDTVDNNNDNNSNNNILSSSSSTSSSSSVIIQQQQQQAIRMVPKWIANLEEYIRQNPHVPVGEIGLDGFHFDFDTKELTTPMEKQIEAFKYQLQLATTYHRPKIKNNNTSKVYFGFAPVINLNVHSCSKTMDVIRAVGIHRLVLETDHEDIQNIQSSMELGIDIISTALDCTPAELIRITNNNINDLYNISI</sequence>
<dbReference type="OrthoDB" id="6079689at2759"/>
<dbReference type="InterPro" id="IPR032466">
    <property type="entry name" value="Metal_Hydrolase"/>
</dbReference>
<evidence type="ECO:0000313" key="2">
    <source>
        <dbReference type="EMBL" id="OEU17048.1"/>
    </source>
</evidence>
<dbReference type="InterPro" id="IPR001130">
    <property type="entry name" value="TatD-like"/>
</dbReference>
<dbReference type="Proteomes" id="UP000095751">
    <property type="component" value="Unassembled WGS sequence"/>
</dbReference>
<keyword evidence="2" id="KW-0378">Hydrolase</keyword>
<keyword evidence="3" id="KW-1185">Reference proteome</keyword>
<dbReference type="AlphaFoldDB" id="A0A1E7FFV3"/>
<name>A0A1E7FFV3_9STRA</name>
<dbReference type="PANTHER" id="PTHR47345">
    <property type="entry name" value="CUT9-INTERACTING PROTEIN SCN1"/>
    <property type="match status" value="1"/>
</dbReference>
<dbReference type="Gene3D" id="3.20.20.140">
    <property type="entry name" value="Metal-dependent hydrolases"/>
    <property type="match status" value="2"/>
</dbReference>
<accession>A0A1E7FFV3</accession>
<dbReference type="SUPFAM" id="SSF51556">
    <property type="entry name" value="Metallo-dependent hydrolases"/>
    <property type="match status" value="1"/>
</dbReference>